<proteinExistence type="predicted"/>
<accession>A0A367V180</accession>
<dbReference type="EMBL" id="JPWB01000014">
    <property type="protein sequence ID" value="RCK18934.1"/>
    <property type="molecule type" value="Genomic_DNA"/>
</dbReference>
<comment type="caution">
    <text evidence="2">The sequence shown here is derived from an EMBL/GenBank/DDBJ whole genome shotgun (WGS) entry which is preliminary data.</text>
</comment>
<evidence type="ECO:0008006" key="4">
    <source>
        <dbReference type="Google" id="ProtNLM"/>
    </source>
</evidence>
<dbReference type="Proteomes" id="UP000253061">
    <property type="component" value="Unassembled WGS sequence"/>
</dbReference>
<evidence type="ECO:0000313" key="2">
    <source>
        <dbReference type="EMBL" id="RCK18934.1"/>
    </source>
</evidence>
<sequence length="110" mass="12200">MKIIDNTTELLGDDVKGTIDQGSRLKIAASCFSIYAFEALKSELSKIESLQFIFTTPTFVPTEAAGRVRKEVKTFRHGWTGWGQSVSKRGSLSRSRPGLCKKNNTTSAWL</sequence>
<reference evidence="2 3" key="1">
    <citation type="submission" date="2014-07" db="EMBL/GenBank/DDBJ databases">
        <title>Draft genome sequence of Thalassospira profundimaris R8-17.</title>
        <authorList>
            <person name="Lai Q."/>
            <person name="Shao Z."/>
        </authorList>
    </citation>
    <scope>NUCLEOTIDE SEQUENCE [LARGE SCALE GENOMIC DNA]</scope>
    <source>
        <strain evidence="2 3">R8-17</strain>
    </source>
</reference>
<protein>
    <recommendedName>
        <fullName evidence="4">Helicase</fullName>
    </recommendedName>
</protein>
<dbReference type="RefSeq" id="WP_062953816.1">
    <property type="nucleotide sequence ID" value="NZ_JPWB01000014.1"/>
</dbReference>
<evidence type="ECO:0000256" key="1">
    <source>
        <dbReference type="SAM" id="MobiDB-lite"/>
    </source>
</evidence>
<evidence type="ECO:0000313" key="3">
    <source>
        <dbReference type="Proteomes" id="UP000253061"/>
    </source>
</evidence>
<organism evidence="2 3">
    <name type="scientific">Thalassospira profundimaris</name>
    <dbReference type="NCBI Taxonomy" id="502049"/>
    <lineage>
        <taxon>Bacteria</taxon>
        <taxon>Pseudomonadati</taxon>
        <taxon>Pseudomonadota</taxon>
        <taxon>Alphaproteobacteria</taxon>
        <taxon>Rhodospirillales</taxon>
        <taxon>Thalassospiraceae</taxon>
        <taxon>Thalassospira</taxon>
    </lineage>
</organism>
<dbReference type="AlphaFoldDB" id="A0A367V180"/>
<name>A0A367V180_9PROT</name>
<feature type="compositionally biased region" description="Polar residues" evidence="1">
    <location>
        <begin position="84"/>
        <end position="94"/>
    </location>
</feature>
<gene>
    <name evidence="2" type="ORF">TH6_20260</name>
</gene>
<feature type="region of interest" description="Disordered" evidence="1">
    <location>
        <begin position="84"/>
        <end position="110"/>
    </location>
</feature>